<dbReference type="GO" id="GO:0005956">
    <property type="term" value="C:protein kinase CK2 complex"/>
    <property type="evidence" value="ECO:0007669"/>
    <property type="project" value="UniProtKB-UniRule"/>
</dbReference>
<accession>A0A168PH39</accession>
<gene>
    <name evidence="5" type="primary">ABSGL_08156.1 scaffold 9591</name>
</gene>
<comment type="similarity">
    <text evidence="1 3">Belongs to the casein kinase 2 subunit beta family.</text>
</comment>
<evidence type="ECO:0000256" key="3">
    <source>
        <dbReference type="RuleBase" id="RU361268"/>
    </source>
</evidence>
<dbReference type="SUPFAM" id="SSF57798">
    <property type="entry name" value="Casein kinase II beta subunit"/>
    <property type="match status" value="1"/>
</dbReference>
<evidence type="ECO:0000256" key="2">
    <source>
        <dbReference type="ARBA" id="ARBA00045899"/>
    </source>
</evidence>
<dbReference type="GO" id="GO:0006359">
    <property type="term" value="P:regulation of transcription by RNA polymerase III"/>
    <property type="evidence" value="ECO:0007669"/>
    <property type="project" value="TreeGrafter"/>
</dbReference>
<dbReference type="STRING" id="4829.A0A168PH39"/>
<comment type="subunit">
    <text evidence="3">Tetramer of two alpha and two beta subunits.</text>
</comment>
<dbReference type="SMART" id="SM01085">
    <property type="entry name" value="CK_II_beta"/>
    <property type="match status" value="1"/>
</dbReference>
<feature type="region of interest" description="Disordered" evidence="4">
    <location>
        <begin position="259"/>
        <end position="295"/>
    </location>
</feature>
<evidence type="ECO:0000313" key="5">
    <source>
        <dbReference type="EMBL" id="SAM02377.1"/>
    </source>
</evidence>
<proteinExistence type="inferred from homology"/>
<dbReference type="PANTHER" id="PTHR11740:SF39">
    <property type="entry name" value="CASEIN KINASE II SUBUNIT BETA"/>
    <property type="match status" value="1"/>
</dbReference>
<evidence type="ECO:0000313" key="6">
    <source>
        <dbReference type="Proteomes" id="UP000078561"/>
    </source>
</evidence>
<dbReference type="InterPro" id="IPR016149">
    <property type="entry name" value="Casein_kin_II_reg-sub_N"/>
</dbReference>
<evidence type="ECO:0000256" key="4">
    <source>
        <dbReference type="SAM" id="MobiDB-lite"/>
    </source>
</evidence>
<dbReference type="OrthoDB" id="2275560at2759"/>
<reference evidence="5" key="1">
    <citation type="submission" date="2016-04" db="EMBL/GenBank/DDBJ databases">
        <authorList>
            <person name="Evans L.H."/>
            <person name="Alamgir A."/>
            <person name="Owens N."/>
            <person name="Weber N.D."/>
            <person name="Virtaneva K."/>
            <person name="Barbian K."/>
            <person name="Babar A."/>
            <person name="Rosenke K."/>
        </authorList>
    </citation>
    <scope>NUCLEOTIDE SEQUENCE [LARGE SCALE GENOMIC DNA]</scope>
    <source>
        <strain evidence="5">CBS 101.48</strain>
    </source>
</reference>
<feature type="compositionally biased region" description="Low complexity" evidence="4">
    <location>
        <begin position="259"/>
        <end position="273"/>
    </location>
</feature>
<comment type="function">
    <text evidence="2 3">Regulatory subunit of casein kinase II/CK2. As part of the kinase complex regulates the basal catalytic activity of the alpha subunit a constitutively active serine/threonine-protein kinase that phosphorylates a large number of substrates containing acidic residues C-terminal to the phosphorylated serine or threonine.</text>
</comment>
<dbReference type="Pfam" id="PF01214">
    <property type="entry name" value="CK_II_beta"/>
    <property type="match status" value="1"/>
</dbReference>
<dbReference type="PRINTS" id="PR00472">
    <property type="entry name" value="CASNKINASEII"/>
</dbReference>
<dbReference type="AlphaFoldDB" id="A0A168PH39"/>
<dbReference type="InterPro" id="IPR000704">
    <property type="entry name" value="Casein_kinase_II_reg-sub"/>
</dbReference>
<organism evidence="5">
    <name type="scientific">Absidia glauca</name>
    <name type="common">Pin mould</name>
    <dbReference type="NCBI Taxonomy" id="4829"/>
    <lineage>
        <taxon>Eukaryota</taxon>
        <taxon>Fungi</taxon>
        <taxon>Fungi incertae sedis</taxon>
        <taxon>Mucoromycota</taxon>
        <taxon>Mucoromycotina</taxon>
        <taxon>Mucoromycetes</taxon>
        <taxon>Mucorales</taxon>
        <taxon>Cunninghamellaceae</taxon>
        <taxon>Absidia</taxon>
    </lineage>
</organism>
<dbReference type="Gene3D" id="1.10.1820.10">
    <property type="entry name" value="protein kinase ck2 holoenzyme, chain C, domain 1"/>
    <property type="match status" value="1"/>
</dbReference>
<keyword evidence="6" id="KW-1185">Reference proteome</keyword>
<dbReference type="FunFam" id="2.20.25.20:FF:000001">
    <property type="entry name" value="Casein kinase II subunit beta"/>
    <property type="match status" value="1"/>
</dbReference>
<dbReference type="Gene3D" id="2.20.25.20">
    <property type="match status" value="1"/>
</dbReference>
<dbReference type="PANTHER" id="PTHR11740">
    <property type="entry name" value="CASEIN KINASE II SUBUNIT BETA"/>
    <property type="match status" value="1"/>
</dbReference>
<evidence type="ECO:0000256" key="1">
    <source>
        <dbReference type="ARBA" id="ARBA00006941"/>
    </source>
</evidence>
<sequence length="309" mass="34865">MSMPLSPSSDFSLGQWFTTLFEKKTPSPPSSHGTQHSSAPKRTKLDLLSQGSQHGTTAMATTNGPNQVLRVKYWIDWFLGLSSNNYFCKVDDSFIMDRFNLTKLDESVPRYYWEALDMLTDKFDYREYDQGTRVEIEKMARHLYGLIHARFILTNTGMAKMMIKYKQGTYGTCPRYFCKNQVLLPIGISDLPFTTSLKLFCPLCQDAYNVGAPQYSTLDGAYFGTTFAHLFLQSHPSLVPVKSNDHYVPRIFGFKIKSTSSNSNDSNNNQLSSHPPPPPTSSDYQNSHSPATLMSTNSNSFVTTFPTLI</sequence>
<dbReference type="Proteomes" id="UP000078561">
    <property type="component" value="Unassembled WGS sequence"/>
</dbReference>
<dbReference type="GO" id="GO:0019887">
    <property type="term" value="F:protein kinase regulator activity"/>
    <property type="evidence" value="ECO:0007669"/>
    <property type="project" value="InterPro"/>
</dbReference>
<protein>
    <recommendedName>
        <fullName evidence="3">Casein kinase II subunit beta</fullName>
        <shortName evidence="3">CK II beta</shortName>
    </recommendedName>
</protein>
<dbReference type="GO" id="GO:0005737">
    <property type="term" value="C:cytoplasm"/>
    <property type="evidence" value="ECO:0007669"/>
    <property type="project" value="TreeGrafter"/>
</dbReference>
<feature type="compositionally biased region" description="Polar residues" evidence="4">
    <location>
        <begin position="283"/>
        <end position="295"/>
    </location>
</feature>
<dbReference type="InterPro" id="IPR035991">
    <property type="entry name" value="Casein_kinase_II_beta-like"/>
</dbReference>
<dbReference type="InParanoid" id="A0A168PH39"/>
<dbReference type="FunFam" id="1.10.1820.10:FF:000005">
    <property type="entry name" value="Casein kinase II subunit beta"/>
    <property type="match status" value="1"/>
</dbReference>
<dbReference type="EMBL" id="LT553804">
    <property type="protein sequence ID" value="SAM02377.1"/>
    <property type="molecule type" value="Genomic_DNA"/>
</dbReference>
<dbReference type="GO" id="GO:0034456">
    <property type="term" value="C:UTP-C complex"/>
    <property type="evidence" value="ECO:0007669"/>
    <property type="project" value="TreeGrafter"/>
</dbReference>
<name>A0A168PH39_ABSGL</name>